<dbReference type="Proteomes" id="UP001333110">
    <property type="component" value="Unassembled WGS sequence"/>
</dbReference>
<proteinExistence type="predicted"/>
<evidence type="ECO:0000313" key="2">
    <source>
        <dbReference type="EMBL" id="KAK4818945.1"/>
    </source>
</evidence>
<dbReference type="Pfam" id="PF00078">
    <property type="entry name" value="RVT_1"/>
    <property type="match status" value="1"/>
</dbReference>
<dbReference type="InterPro" id="IPR000477">
    <property type="entry name" value="RT_dom"/>
</dbReference>
<evidence type="ECO:0000259" key="1">
    <source>
        <dbReference type="PROSITE" id="PS50878"/>
    </source>
</evidence>
<dbReference type="SUPFAM" id="SSF56672">
    <property type="entry name" value="DNA/RNA polymerases"/>
    <property type="match status" value="1"/>
</dbReference>
<organism evidence="2 3">
    <name type="scientific">Mycteria americana</name>
    <name type="common">Wood stork</name>
    <dbReference type="NCBI Taxonomy" id="33587"/>
    <lineage>
        <taxon>Eukaryota</taxon>
        <taxon>Metazoa</taxon>
        <taxon>Chordata</taxon>
        <taxon>Craniata</taxon>
        <taxon>Vertebrata</taxon>
        <taxon>Euteleostomi</taxon>
        <taxon>Archelosauria</taxon>
        <taxon>Archosauria</taxon>
        <taxon>Dinosauria</taxon>
        <taxon>Saurischia</taxon>
        <taxon>Theropoda</taxon>
        <taxon>Coelurosauria</taxon>
        <taxon>Aves</taxon>
        <taxon>Neognathae</taxon>
        <taxon>Neoaves</taxon>
        <taxon>Aequornithes</taxon>
        <taxon>Ciconiiformes</taxon>
        <taxon>Ciconiidae</taxon>
        <taxon>Mycteria</taxon>
    </lineage>
</organism>
<gene>
    <name evidence="2" type="ORF">QYF61_022210</name>
</gene>
<dbReference type="InterPro" id="IPR043502">
    <property type="entry name" value="DNA/RNA_pol_sf"/>
</dbReference>
<evidence type="ECO:0000313" key="3">
    <source>
        <dbReference type="Proteomes" id="UP001333110"/>
    </source>
</evidence>
<dbReference type="EMBL" id="JAUNZN010000007">
    <property type="protein sequence ID" value="KAK4818945.1"/>
    <property type="molecule type" value="Genomic_DNA"/>
</dbReference>
<dbReference type="CDD" id="cd01650">
    <property type="entry name" value="RT_nLTR_like"/>
    <property type="match status" value="1"/>
</dbReference>
<sequence>MLGEMVSKALLKSSIFAAQMIYDFLDHKGHILGEASRSLALVLVGDFNLPDVCWKYNTAEKKQSRRFLERVADNFLTQLVREPTREGAPLHLLFTNREGLVSHVMVGGRLGQSDHEIMEFLIHGEAMRGVSKTATLDFQRADFGLFGRLVERVPWEAALMGKGVQEGWTFFKEEVLKAQEQAVPRCRKTSWRGRRPAWLNSELWLELRKKRRVYDLWKKGQTTQEDYKGVARLCRGKIRRAKAELELNLAAAVKDNKKHFFKYISSKRRVKENLQPLVDEGGNTVIKDEEKAEVINAFFPSVFNSRANCSLGTKPPELEDRDGDQNGGPIIQKEMVSDLLHHLDTHKSMGPDEIHLRVLKELAEVLTKPLSTIYQQSWLTGEKGWKEDLGNYRPVSLTLVPGKLMEQISLSAITWHVEDNQGIKPSQHGFRKGRSCLTNLISFYNRSLTLLRVTRLVDEGKAVDVVYLDFSKAFDTVSHSILLEKLAAHGLDGCTLRWAKNWLDGRAQRVVVNGIYSSWRPVTSGVPQGSVLGTVLFNIFINDLDEGIECTLSKFADDTKLGKSVDLLEGRQALQRDLDRLDRWAEVICMGFNKAKCKVLHLGHNNPMQRYRLGEEWLESCPAEKDLGVLVDSRLNEPACDHRTREVIVPLYSALVRPHLEYCVQFWAPYYKRDIEVLEHVQRRATKLVKGLKQKSYEERPRELGLFSLEKRRLRGDLIALYNCLKGGCREVGVGLFSQVTSDRTRGNGLKLHQGRFRLDIRKFYFTERVVKHWNRLSREMVESPSLEAFKRHLDEVFRDMV</sequence>
<protein>
    <recommendedName>
        <fullName evidence="1">Reverse transcriptase domain-containing protein</fullName>
    </recommendedName>
</protein>
<reference evidence="2 3" key="1">
    <citation type="journal article" date="2023" name="J. Hered.">
        <title>Chromosome-level genome of the wood stork (Mycteria americana) provides insight into avian chromosome evolution.</title>
        <authorList>
            <person name="Flamio R. Jr."/>
            <person name="Ramstad K.M."/>
        </authorList>
    </citation>
    <scope>NUCLEOTIDE SEQUENCE [LARGE SCALE GENOMIC DNA]</scope>
    <source>
        <strain evidence="2">JAX WOST 10</strain>
    </source>
</reference>
<dbReference type="AlphaFoldDB" id="A0AAN7RWA3"/>
<dbReference type="PROSITE" id="PS50878">
    <property type="entry name" value="RT_POL"/>
    <property type="match status" value="1"/>
</dbReference>
<comment type="caution">
    <text evidence="2">The sequence shown here is derived from an EMBL/GenBank/DDBJ whole genome shotgun (WGS) entry which is preliminary data.</text>
</comment>
<name>A0AAN7RWA3_MYCAM</name>
<accession>A0AAN7RWA3</accession>
<feature type="domain" description="Reverse transcriptase" evidence="1">
    <location>
        <begin position="361"/>
        <end position="631"/>
    </location>
</feature>
<dbReference type="PANTHER" id="PTHR33332">
    <property type="entry name" value="REVERSE TRANSCRIPTASE DOMAIN-CONTAINING PROTEIN"/>
    <property type="match status" value="1"/>
</dbReference>
<keyword evidence="3" id="KW-1185">Reference proteome</keyword>